<dbReference type="SMART" id="SM00365">
    <property type="entry name" value="LRR_SD22"/>
    <property type="match status" value="6"/>
</dbReference>
<dbReference type="EMBL" id="OE845443">
    <property type="protein sequence ID" value="CAD7607359.1"/>
    <property type="molecule type" value="Genomic_DNA"/>
</dbReference>
<feature type="region of interest" description="Disordered" evidence="4">
    <location>
        <begin position="113"/>
        <end position="133"/>
    </location>
</feature>
<feature type="compositionally biased region" description="Polar residues" evidence="4">
    <location>
        <begin position="113"/>
        <end position="127"/>
    </location>
</feature>
<dbReference type="SMART" id="SM00368">
    <property type="entry name" value="LRR_RI"/>
    <property type="match status" value="5"/>
</dbReference>
<gene>
    <name evidence="8" type="ORF">TGEB3V08_LOCUS10171</name>
</gene>
<protein>
    <recommendedName>
        <fullName evidence="7">LRRCT domain-containing protein</fullName>
    </recommendedName>
</protein>
<name>A0A7R9K9B9_TIMGE</name>
<dbReference type="GO" id="GO:0031012">
    <property type="term" value="C:extracellular matrix"/>
    <property type="evidence" value="ECO:0007669"/>
    <property type="project" value="TreeGrafter"/>
</dbReference>
<keyword evidence="5" id="KW-1133">Transmembrane helix</keyword>
<feature type="transmembrane region" description="Helical" evidence="5">
    <location>
        <begin position="748"/>
        <end position="769"/>
    </location>
</feature>
<evidence type="ECO:0000256" key="1">
    <source>
        <dbReference type="ARBA" id="ARBA00022614"/>
    </source>
</evidence>
<dbReference type="GO" id="GO:0005615">
    <property type="term" value="C:extracellular space"/>
    <property type="evidence" value="ECO:0007669"/>
    <property type="project" value="TreeGrafter"/>
</dbReference>
<reference evidence="8" key="1">
    <citation type="submission" date="2020-11" db="EMBL/GenBank/DDBJ databases">
        <authorList>
            <person name="Tran Van P."/>
        </authorList>
    </citation>
    <scope>NUCLEOTIDE SEQUENCE</scope>
</reference>
<keyword evidence="2 6" id="KW-0732">Signal</keyword>
<evidence type="ECO:0000313" key="8">
    <source>
        <dbReference type="EMBL" id="CAD7607359.1"/>
    </source>
</evidence>
<dbReference type="SMART" id="SM00369">
    <property type="entry name" value="LRR_TYP"/>
    <property type="match status" value="10"/>
</dbReference>
<dbReference type="InterPro" id="IPR032675">
    <property type="entry name" value="LRR_dom_sf"/>
</dbReference>
<dbReference type="Pfam" id="PF13855">
    <property type="entry name" value="LRR_8"/>
    <property type="match status" value="4"/>
</dbReference>
<feature type="signal peptide" evidence="6">
    <location>
        <begin position="1"/>
        <end position="19"/>
    </location>
</feature>
<keyword evidence="1" id="KW-0433">Leucine-rich repeat</keyword>
<evidence type="ECO:0000259" key="7">
    <source>
        <dbReference type="SMART" id="SM00082"/>
    </source>
</evidence>
<dbReference type="PROSITE" id="PS51450">
    <property type="entry name" value="LRR"/>
    <property type="match status" value="3"/>
</dbReference>
<dbReference type="PANTHER" id="PTHR24373:SF275">
    <property type="entry name" value="TIR DOMAIN-CONTAINING PROTEIN"/>
    <property type="match status" value="1"/>
</dbReference>
<dbReference type="Gene3D" id="3.80.10.10">
    <property type="entry name" value="Ribonuclease Inhibitor"/>
    <property type="match status" value="3"/>
</dbReference>
<organism evidence="8">
    <name type="scientific">Timema genevievae</name>
    <name type="common">Walking stick</name>
    <dbReference type="NCBI Taxonomy" id="629358"/>
    <lineage>
        <taxon>Eukaryota</taxon>
        <taxon>Metazoa</taxon>
        <taxon>Ecdysozoa</taxon>
        <taxon>Arthropoda</taxon>
        <taxon>Hexapoda</taxon>
        <taxon>Insecta</taxon>
        <taxon>Pterygota</taxon>
        <taxon>Neoptera</taxon>
        <taxon>Polyneoptera</taxon>
        <taxon>Phasmatodea</taxon>
        <taxon>Timematodea</taxon>
        <taxon>Timematoidea</taxon>
        <taxon>Timematidae</taxon>
        <taxon>Timema</taxon>
    </lineage>
</organism>
<evidence type="ECO:0000256" key="6">
    <source>
        <dbReference type="SAM" id="SignalP"/>
    </source>
</evidence>
<feature type="domain" description="LRRCT" evidence="7">
    <location>
        <begin position="444"/>
        <end position="497"/>
    </location>
</feature>
<accession>A0A7R9K9B9</accession>
<dbReference type="SUPFAM" id="SSF52058">
    <property type="entry name" value="L domain-like"/>
    <property type="match status" value="1"/>
</dbReference>
<sequence length="807" mass="86676">MWLGVLGALVVCAATSVPSREWVCPDINRPPSATCSCDLPHTLRCAGDHSALRVIGRALRGLPGVSLLDCTVQDVVSLVDPVLEISTVHKYSFYHNRDKLWLLTRNFDALSPSSPRKMSIRGSNSGLPSKESSHEFPLLPQGVSLHGLVVSSGELRRVSERAFSRLVGPLQALGLPNNRLESVPTGALEILSSLDRLDLSHNVLRSLTGRSFRGSTGGPFLPFWLRPAGRAPTPDLVEGLTNLTFLDLSDNSLGRLDANTFSSLPVLLTLRLKGNKLAVAGVAALQGLPALQELDLGSNLLGGPLGPKTLPPLLSLRVLQLPHNQLSSIRSDALSGLATLMTLSLHHNQIDVLEDHAFRSLCSLTQLDLAHNRIVAVSGSSLAHLTQLVQLDLSHNFLRALAADLVLPLRSLRELRLDDNDISMVTADALPALSALRRLTLADNPLNCDCSMSPFAEWLTNMSQVPPLDRETPVCATPPSLENGLLGEVSPEDLVCGEENDDLAPPGGPLSPTLPVSTQVMLRSFQYDGAIITLVWHVEVAALPYSCDNLFVYEEIGSHEVLIESNPLRCNSSDVADSQVLPVSFPSEGYLPGRRYRYCVVLLVGGGATSDEMVLGLGCSDVIPLVLTTSQFEARSEPVFRPGLSSISIASLHANVTSAGTMLVGVQIWNQVPSQPKCLLTAAVFAAGALVVQRHFNCSVPHVAIPGLSAGPYRVCVSIGNFPSTGPHSRCITAHQAHAPRGMSGLDVVLSACFAVLTSLLLLGLYLAIRHFSRQPKILQTHQCFLAGPPEEQQHSRYVKLHATTKL</sequence>
<dbReference type="AlphaFoldDB" id="A0A7R9K9B9"/>
<keyword evidence="3" id="KW-0677">Repeat</keyword>
<dbReference type="PANTHER" id="PTHR24373">
    <property type="entry name" value="SLIT RELATED LEUCINE-RICH REPEAT NEURONAL PROTEIN"/>
    <property type="match status" value="1"/>
</dbReference>
<evidence type="ECO:0000256" key="2">
    <source>
        <dbReference type="ARBA" id="ARBA00022729"/>
    </source>
</evidence>
<dbReference type="FunFam" id="3.80.10.10:FF:001164">
    <property type="entry name" value="GH01279p"/>
    <property type="match status" value="1"/>
</dbReference>
<proteinExistence type="predicted"/>
<dbReference type="InterPro" id="IPR001611">
    <property type="entry name" value="Leu-rich_rpt"/>
</dbReference>
<dbReference type="SMART" id="SM00082">
    <property type="entry name" value="LRRCT"/>
    <property type="match status" value="1"/>
</dbReference>
<evidence type="ECO:0000256" key="5">
    <source>
        <dbReference type="SAM" id="Phobius"/>
    </source>
</evidence>
<dbReference type="PRINTS" id="PR00019">
    <property type="entry name" value="LEURICHRPT"/>
</dbReference>
<dbReference type="InterPro" id="IPR000483">
    <property type="entry name" value="Cys-rich_flank_reg_C"/>
</dbReference>
<dbReference type="InterPro" id="IPR050328">
    <property type="entry name" value="Dev_Immune_Receptor"/>
</dbReference>
<evidence type="ECO:0000256" key="3">
    <source>
        <dbReference type="ARBA" id="ARBA00022737"/>
    </source>
</evidence>
<evidence type="ECO:0000256" key="4">
    <source>
        <dbReference type="SAM" id="MobiDB-lite"/>
    </source>
</evidence>
<keyword evidence="5" id="KW-0812">Transmembrane</keyword>
<dbReference type="InterPro" id="IPR003591">
    <property type="entry name" value="Leu-rich_rpt_typical-subtyp"/>
</dbReference>
<feature type="chain" id="PRO_5030539409" description="LRRCT domain-containing protein" evidence="6">
    <location>
        <begin position="20"/>
        <end position="807"/>
    </location>
</feature>
<keyword evidence="5" id="KW-0472">Membrane</keyword>